<dbReference type="PANTHER" id="PTHR42987:SF8">
    <property type="entry name" value="PROTEINASE"/>
    <property type="match status" value="1"/>
</dbReference>
<dbReference type="GO" id="GO:0006508">
    <property type="term" value="P:proteolysis"/>
    <property type="evidence" value="ECO:0007669"/>
    <property type="project" value="UniProtKB-KW"/>
</dbReference>
<dbReference type="CDD" id="cd07023">
    <property type="entry name" value="S49_Sppa_N_C"/>
    <property type="match status" value="1"/>
</dbReference>
<keyword evidence="3 7" id="KW-0378">Hydrolase</keyword>
<keyword evidence="5" id="KW-0812">Transmembrane</keyword>
<dbReference type="PANTHER" id="PTHR42987">
    <property type="entry name" value="PEPTIDASE S49"/>
    <property type="match status" value="1"/>
</dbReference>
<comment type="similarity">
    <text evidence="1">Belongs to the peptidase S49 family.</text>
</comment>
<evidence type="ECO:0000313" key="7">
    <source>
        <dbReference type="EMBL" id="OIQ96376.1"/>
    </source>
</evidence>
<keyword evidence="2" id="KW-0645">Protease</keyword>
<sequence>MSEENNNWERGVLEKLALSAVQEQRRARHWGIFFKVLGFGYLFFLLFLVMGWMGDKVDGSLTGKHTALIELSGVIAADSNANADNLIGSLQDAYKDKNTAAVILRCNSPGGSPVQAGLVNDEMRRLRGLHPDIPLYVVVEDMCASGGYYIAAAADKIYVNKASIVGSIGVLMDGFGFTGTMQKLGVERRLMTAGKNKGFMDPFSPINPKQEEFTRNMLEDIHQQFIDVVKQGRGKRLKETEDTFSGLFWTGDKAIQMGLADDIGSVDSVARDVIKVENVVDFTTHEGLADRLAKKFGAGVASMFPGFGAQAGGVMLR</sequence>
<evidence type="ECO:0000256" key="5">
    <source>
        <dbReference type="SAM" id="Phobius"/>
    </source>
</evidence>
<feature type="domain" description="Peptidase S49" evidence="6">
    <location>
        <begin position="132"/>
        <end position="273"/>
    </location>
</feature>
<name>A0A1J5RJN5_9ZZZZ</name>
<proteinExistence type="inferred from homology"/>
<evidence type="ECO:0000256" key="1">
    <source>
        <dbReference type="ARBA" id="ARBA00008683"/>
    </source>
</evidence>
<accession>A0A1J5RJN5</accession>
<dbReference type="InterPro" id="IPR047272">
    <property type="entry name" value="S49_SppA_C"/>
</dbReference>
<keyword evidence="4" id="KW-0720">Serine protease</keyword>
<dbReference type="InterPro" id="IPR002142">
    <property type="entry name" value="Peptidase_S49"/>
</dbReference>
<evidence type="ECO:0000256" key="4">
    <source>
        <dbReference type="ARBA" id="ARBA00022825"/>
    </source>
</evidence>
<comment type="caution">
    <text evidence="7">The sequence shown here is derived from an EMBL/GenBank/DDBJ whole genome shotgun (WGS) entry which is preliminary data.</text>
</comment>
<evidence type="ECO:0000256" key="3">
    <source>
        <dbReference type="ARBA" id="ARBA00022801"/>
    </source>
</evidence>
<dbReference type="AlphaFoldDB" id="A0A1J5RJN5"/>
<evidence type="ECO:0000259" key="6">
    <source>
        <dbReference type="Pfam" id="PF01343"/>
    </source>
</evidence>
<organism evidence="7">
    <name type="scientific">mine drainage metagenome</name>
    <dbReference type="NCBI Taxonomy" id="410659"/>
    <lineage>
        <taxon>unclassified sequences</taxon>
        <taxon>metagenomes</taxon>
        <taxon>ecological metagenomes</taxon>
    </lineage>
</organism>
<dbReference type="EC" id="3.4.21.-" evidence="7"/>
<gene>
    <name evidence="7" type="primary">sppA_6</name>
    <name evidence="7" type="ORF">GALL_216550</name>
</gene>
<feature type="transmembrane region" description="Helical" evidence="5">
    <location>
        <begin position="32"/>
        <end position="53"/>
    </location>
</feature>
<dbReference type="SUPFAM" id="SSF52096">
    <property type="entry name" value="ClpP/crotonase"/>
    <property type="match status" value="1"/>
</dbReference>
<keyword evidence="5" id="KW-0472">Membrane</keyword>
<dbReference type="EMBL" id="MLJW01000150">
    <property type="protein sequence ID" value="OIQ96376.1"/>
    <property type="molecule type" value="Genomic_DNA"/>
</dbReference>
<protein>
    <submittedName>
        <fullName evidence="7">Putative signal peptide peptidase SppA</fullName>
        <ecNumber evidence="7">3.4.21.-</ecNumber>
    </submittedName>
</protein>
<dbReference type="Gene3D" id="3.90.226.10">
    <property type="entry name" value="2-enoyl-CoA Hydratase, Chain A, domain 1"/>
    <property type="match status" value="1"/>
</dbReference>
<reference evidence="7" key="1">
    <citation type="submission" date="2016-10" db="EMBL/GenBank/DDBJ databases">
        <title>Sequence of Gallionella enrichment culture.</title>
        <authorList>
            <person name="Poehlein A."/>
            <person name="Muehling M."/>
            <person name="Daniel R."/>
        </authorList>
    </citation>
    <scope>NUCLEOTIDE SEQUENCE</scope>
</reference>
<dbReference type="Pfam" id="PF01343">
    <property type="entry name" value="Peptidase_S49"/>
    <property type="match status" value="1"/>
</dbReference>
<evidence type="ECO:0000256" key="2">
    <source>
        <dbReference type="ARBA" id="ARBA00022670"/>
    </source>
</evidence>
<dbReference type="GO" id="GO:0008236">
    <property type="term" value="F:serine-type peptidase activity"/>
    <property type="evidence" value="ECO:0007669"/>
    <property type="project" value="UniProtKB-KW"/>
</dbReference>
<keyword evidence="5" id="KW-1133">Transmembrane helix</keyword>
<dbReference type="InterPro" id="IPR029045">
    <property type="entry name" value="ClpP/crotonase-like_dom_sf"/>
</dbReference>